<dbReference type="InterPro" id="IPR006860">
    <property type="entry name" value="FecR"/>
</dbReference>
<dbReference type="InterPro" id="IPR032508">
    <property type="entry name" value="FecR_C"/>
</dbReference>
<evidence type="ECO:0000256" key="1">
    <source>
        <dbReference type="SAM" id="Phobius"/>
    </source>
</evidence>
<accession>A0ABR6KPJ6</accession>
<feature type="domain" description="FecR protein" evidence="2">
    <location>
        <begin position="121"/>
        <end position="211"/>
    </location>
</feature>
<comment type="caution">
    <text evidence="4">The sequence shown here is derived from an EMBL/GenBank/DDBJ whole genome shotgun (WGS) entry which is preliminary data.</text>
</comment>
<sequence>MHTSKTYKILYNLVSHTFDSELRIKIWQWLVNSSNQEEKEKALLSIWNEYPAKTDANTYLSLKATQEKIKQNKSSHKQYRLTYKLSRIAAILIIPLLSVIGSYLYVKHNTYNPELIQCFVPEGEKQELTLPDGSIVNINSGSILIYPKEFKGDTRTLHLAGEANFTVKKDKKHPFIVKTSSLRVEALGTKFNVQAYSESDKIIATLENGSIKVNKIEDDENSFILSPNEQLEYNYKTGIFEKRTINAANYSAWIKGELNFINMPLKEILATIQRKYAVDFIINPRLFTPDLYTIKFRQNEDIDTVMKILTMTVNGLTYETDDDTITIYSLKKKGVK</sequence>
<feature type="domain" description="Protein FecR C-terminal" evidence="3">
    <location>
        <begin position="258"/>
        <end position="327"/>
    </location>
</feature>
<dbReference type="PANTHER" id="PTHR30273:SF2">
    <property type="entry name" value="PROTEIN FECR"/>
    <property type="match status" value="1"/>
</dbReference>
<proteinExistence type="predicted"/>
<keyword evidence="1" id="KW-0812">Transmembrane</keyword>
<dbReference type="Pfam" id="PF04773">
    <property type="entry name" value="FecR"/>
    <property type="match status" value="1"/>
</dbReference>
<evidence type="ECO:0000259" key="3">
    <source>
        <dbReference type="Pfam" id="PF16344"/>
    </source>
</evidence>
<evidence type="ECO:0000313" key="4">
    <source>
        <dbReference type="EMBL" id="MBB4622842.1"/>
    </source>
</evidence>
<keyword evidence="5" id="KW-1185">Reference proteome</keyword>
<dbReference type="Proteomes" id="UP000533637">
    <property type="component" value="Unassembled WGS sequence"/>
</dbReference>
<name>A0ABR6KPJ6_9BACT</name>
<dbReference type="PIRSF" id="PIRSF018266">
    <property type="entry name" value="FecR"/>
    <property type="match status" value="1"/>
</dbReference>
<dbReference type="Gene3D" id="3.55.50.30">
    <property type="match status" value="1"/>
</dbReference>
<dbReference type="Gene3D" id="2.60.120.1440">
    <property type="match status" value="1"/>
</dbReference>
<dbReference type="RefSeq" id="WP_183671193.1">
    <property type="nucleotide sequence ID" value="NZ_BMPB01000005.1"/>
</dbReference>
<dbReference type="Pfam" id="PF16344">
    <property type="entry name" value="FecR_C"/>
    <property type="match status" value="1"/>
</dbReference>
<evidence type="ECO:0000313" key="5">
    <source>
        <dbReference type="Proteomes" id="UP000533637"/>
    </source>
</evidence>
<dbReference type="PANTHER" id="PTHR30273">
    <property type="entry name" value="PERIPLASMIC SIGNAL SENSOR AND SIGMA FACTOR ACTIVATOR FECR-RELATED"/>
    <property type="match status" value="1"/>
</dbReference>
<protein>
    <submittedName>
        <fullName evidence="4">Ferric-dicitrate binding protein FerR (Iron transport regulator)</fullName>
    </submittedName>
</protein>
<keyword evidence="1" id="KW-0472">Membrane</keyword>
<gene>
    <name evidence="4" type="ORF">GGQ57_002751</name>
</gene>
<dbReference type="InterPro" id="IPR012373">
    <property type="entry name" value="Ferrdict_sens_TM"/>
</dbReference>
<keyword evidence="1" id="KW-1133">Transmembrane helix</keyword>
<organism evidence="4 5">
    <name type="scientific">Parabacteroides faecis</name>
    <dbReference type="NCBI Taxonomy" id="1217282"/>
    <lineage>
        <taxon>Bacteria</taxon>
        <taxon>Pseudomonadati</taxon>
        <taxon>Bacteroidota</taxon>
        <taxon>Bacteroidia</taxon>
        <taxon>Bacteroidales</taxon>
        <taxon>Tannerellaceae</taxon>
        <taxon>Parabacteroides</taxon>
    </lineage>
</organism>
<feature type="transmembrane region" description="Helical" evidence="1">
    <location>
        <begin position="85"/>
        <end position="106"/>
    </location>
</feature>
<dbReference type="EMBL" id="JACHOC010000005">
    <property type="protein sequence ID" value="MBB4622842.1"/>
    <property type="molecule type" value="Genomic_DNA"/>
</dbReference>
<evidence type="ECO:0000259" key="2">
    <source>
        <dbReference type="Pfam" id="PF04773"/>
    </source>
</evidence>
<reference evidence="4 5" key="1">
    <citation type="submission" date="2020-08" db="EMBL/GenBank/DDBJ databases">
        <title>Genomic Encyclopedia of Type Strains, Phase IV (KMG-IV): sequencing the most valuable type-strain genomes for metagenomic binning, comparative biology and taxonomic classification.</title>
        <authorList>
            <person name="Goeker M."/>
        </authorList>
    </citation>
    <scope>NUCLEOTIDE SEQUENCE [LARGE SCALE GENOMIC DNA]</scope>
    <source>
        <strain evidence="4 5">DSM 102983</strain>
    </source>
</reference>